<dbReference type="GO" id="GO:0006338">
    <property type="term" value="P:chromatin remodeling"/>
    <property type="evidence" value="ECO:0007669"/>
    <property type="project" value="InterPro"/>
</dbReference>
<evidence type="ECO:0000256" key="3">
    <source>
        <dbReference type="ARBA" id="ARBA00019132"/>
    </source>
</evidence>
<dbReference type="InterPro" id="IPR036400">
    <property type="entry name" value="Cyt_B5-like_heme/steroid_sf"/>
</dbReference>
<evidence type="ECO:0000256" key="9">
    <source>
        <dbReference type="SAM" id="MobiDB-lite"/>
    </source>
</evidence>
<dbReference type="Gene3D" id="1.10.10.60">
    <property type="entry name" value="Homeodomain-like"/>
    <property type="match status" value="1"/>
</dbReference>
<keyword evidence="6" id="KW-0804">Transcription</keyword>
<name>A0A139I8D7_9PEZI</name>
<keyword evidence="7" id="KW-0539">Nucleus</keyword>
<dbReference type="InterPro" id="IPR032563">
    <property type="entry name" value="DAMP1_SANT-like"/>
</dbReference>
<dbReference type="GO" id="GO:0006281">
    <property type="term" value="P:DNA repair"/>
    <property type="evidence" value="ECO:0007669"/>
    <property type="project" value="InterPro"/>
</dbReference>
<dbReference type="AlphaFoldDB" id="A0A139I8D7"/>
<comment type="subcellular location">
    <subcellularLocation>
        <location evidence="1">Nucleus</location>
    </subcellularLocation>
</comment>
<protein>
    <recommendedName>
        <fullName evidence="3">SWR1-complex protein 4</fullName>
    </recommendedName>
</protein>
<dbReference type="GO" id="GO:0035267">
    <property type="term" value="C:NuA4 histone acetyltransferase complex"/>
    <property type="evidence" value="ECO:0007669"/>
    <property type="project" value="InterPro"/>
</dbReference>
<reference evidence="11 12" key="1">
    <citation type="submission" date="2015-07" db="EMBL/GenBank/DDBJ databases">
        <title>Comparative genomics of the Sigatoka disease complex on banana suggests a link between parallel evolutionary changes in Pseudocercospora fijiensis and Pseudocercospora eumusae and increased virulence on the banana host.</title>
        <authorList>
            <person name="Chang T.-C."/>
            <person name="Salvucci A."/>
            <person name="Crous P.W."/>
            <person name="Stergiopoulos I."/>
        </authorList>
    </citation>
    <scope>NUCLEOTIDE SEQUENCE [LARGE SCALE GENOMIC DNA]</scope>
    <source>
        <strain evidence="11 12">CBS 116634</strain>
    </source>
</reference>
<dbReference type="Gene3D" id="2.40.30.10">
    <property type="entry name" value="Translation factors"/>
    <property type="match status" value="1"/>
</dbReference>
<organism evidence="11 12">
    <name type="scientific">Pseudocercospora musae</name>
    <dbReference type="NCBI Taxonomy" id="113226"/>
    <lineage>
        <taxon>Eukaryota</taxon>
        <taxon>Fungi</taxon>
        <taxon>Dikarya</taxon>
        <taxon>Ascomycota</taxon>
        <taxon>Pezizomycotina</taxon>
        <taxon>Dothideomycetes</taxon>
        <taxon>Dothideomycetidae</taxon>
        <taxon>Mycosphaerellales</taxon>
        <taxon>Mycosphaerellaceae</taxon>
        <taxon>Pseudocercospora</taxon>
    </lineage>
</organism>
<evidence type="ECO:0000256" key="2">
    <source>
        <dbReference type="ARBA" id="ARBA00006918"/>
    </source>
</evidence>
<dbReference type="InterPro" id="IPR001005">
    <property type="entry name" value="SANT/Myb"/>
</dbReference>
<evidence type="ECO:0000256" key="7">
    <source>
        <dbReference type="ARBA" id="ARBA00023242"/>
    </source>
</evidence>
<dbReference type="SUPFAM" id="SSF55856">
    <property type="entry name" value="Cytochrome b5-like heme/steroid binding domain"/>
    <property type="match status" value="1"/>
</dbReference>
<sequence length="747" mass="84475">MLTDRRPRLVQPRKAAKWTNDATPASASRPDLNVKRWRRANAQKGETDSGERFEKYKVKLEVPEYDDEAYEKVLQDTDWTREETDYLVRVYRECNAKWPIIADHYDFEGGKERSMEDLKKRFYHISAQLLQVRTPIASMGTSDYQLYETLTNFSPDQEKSRKKLAELHLYRKANEVDEEMVLLSELQRIMLNQATLDSQREELRRRLDYPNPVTNAYQYTTSQALTQLWQQLLAQDRMKKNPRLRPTGNPAYDGPGAGGIVPPLQTSSSHGPRASTAALSDASGALPSRRQTRDSLPSATPQSVLPDNFSKADKSRYGIVEASADNTKPSSGISFASDRVIKPRTAKSTIMTEKIGAVLTHIGVPELIVLPTPRVVEQFDEIMSKVHALLEMRKIADKEEQELRVRQAELGHHEEWDLGVCFPMLNVERSACAVRLSQAEYWSQAYVLSIPLTSQPTSSVATQTDAKHTPWVLEWPSMDKVNTPIYQIGAIATLAQIAIVFYIVRRTTREAINALIQALTAAFGRNTRATDRLHTQVQQTDDHIQQLDAHLQQQGIELANLTSALPSRSASLHLGSMPQFDSPLYHSPETNLIVVDKCVYDATSALDWHPGGAAAIMPRAGMVHQQTWSEFASHIQESAQQQETPDDDAPADRALRKHLWNRARLVDRNHISEHNFQDKFQLPQETKHLGVGSCQHIQFGFHMRARMLVCPYTPTKPVVDIDSDVQTEDDELHDGRTGSFGLPIKTY</sequence>
<evidence type="ECO:0000259" key="10">
    <source>
        <dbReference type="PROSITE" id="PS50090"/>
    </source>
</evidence>
<comment type="function">
    <text evidence="8">Component of the SWR1 complex which mediates the ATP-dependent exchange of histone H2A for the H2A variant HZT1 leading to transcriptional regulation of selected genes by chromatin remodeling. Component of the NuA4 histone acetyltransferase complex which is involved in transcriptional activation of selected genes principally by acetylation of nucleosomal histone H4 and H2A. The NuA4 complex is also involved in DNA repair.</text>
</comment>
<gene>
    <name evidence="11" type="ORF">AC579_5022</name>
</gene>
<dbReference type="GO" id="GO:0003714">
    <property type="term" value="F:transcription corepressor activity"/>
    <property type="evidence" value="ECO:0007669"/>
    <property type="project" value="TreeGrafter"/>
</dbReference>
<dbReference type="Proteomes" id="UP000073492">
    <property type="component" value="Unassembled WGS sequence"/>
</dbReference>
<dbReference type="GO" id="GO:0000812">
    <property type="term" value="C:Swr1 complex"/>
    <property type="evidence" value="ECO:0007669"/>
    <property type="project" value="TreeGrafter"/>
</dbReference>
<proteinExistence type="inferred from homology"/>
<accession>A0A139I8D7</accession>
<dbReference type="OrthoDB" id="19740at2759"/>
<evidence type="ECO:0000256" key="8">
    <source>
        <dbReference type="ARBA" id="ARBA00025264"/>
    </source>
</evidence>
<evidence type="ECO:0000256" key="5">
    <source>
        <dbReference type="ARBA" id="ARBA00023015"/>
    </source>
</evidence>
<evidence type="ECO:0000313" key="12">
    <source>
        <dbReference type="Proteomes" id="UP000073492"/>
    </source>
</evidence>
<feature type="compositionally biased region" description="Polar residues" evidence="9">
    <location>
        <begin position="294"/>
        <end position="305"/>
    </location>
</feature>
<dbReference type="STRING" id="113226.A0A139I8D7"/>
<feature type="region of interest" description="Disordered" evidence="9">
    <location>
        <begin position="1"/>
        <end position="49"/>
    </location>
</feature>
<comment type="similarity">
    <text evidence="2">Belongs to the SWC4 family.</text>
</comment>
<keyword evidence="4" id="KW-0156">Chromatin regulator</keyword>
<feature type="region of interest" description="Disordered" evidence="9">
    <location>
        <begin position="241"/>
        <end position="310"/>
    </location>
</feature>
<dbReference type="InterPro" id="IPR027109">
    <property type="entry name" value="Swc4/Dmap1"/>
</dbReference>
<dbReference type="EMBL" id="LFZO01000227">
    <property type="protein sequence ID" value="KXT11007.1"/>
    <property type="molecule type" value="Genomic_DNA"/>
</dbReference>
<keyword evidence="12" id="KW-1185">Reference proteome</keyword>
<dbReference type="GO" id="GO:0000122">
    <property type="term" value="P:negative regulation of transcription by RNA polymerase II"/>
    <property type="evidence" value="ECO:0007669"/>
    <property type="project" value="TreeGrafter"/>
</dbReference>
<dbReference type="PANTHER" id="PTHR12855">
    <property type="entry name" value="DNA METHYLTRANSFERASE 1-ASSOCIATED PROTEIN 1 FAMILY MEMBER"/>
    <property type="match status" value="1"/>
</dbReference>
<feature type="domain" description="Myb-like" evidence="10">
    <location>
        <begin position="71"/>
        <end position="126"/>
    </location>
</feature>
<evidence type="ECO:0000256" key="6">
    <source>
        <dbReference type="ARBA" id="ARBA00023163"/>
    </source>
</evidence>
<dbReference type="Pfam" id="PF16282">
    <property type="entry name" value="SANT_DAMP1_like"/>
    <property type="match status" value="1"/>
</dbReference>
<evidence type="ECO:0000256" key="1">
    <source>
        <dbReference type="ARBA" id="ARBA00004123"/>
    </source>
</evidence>
<dbReference type="PROSITE" id="PS50090">
    <property type="entry name" value="MYB_LIKE"/>
    <property type="match status" value="1"/>
</dbReference>
<evidence type="ECO:0000313" key="11">
    <source>
        <dbReference type="EMBL" id="KXT11007.1"/>
    </source>
</evidence>
<comment type="caution">
    <text evidence="11">The sequence shown here is derived from an EMBL/GenBank/DDBJ whole genome shotgun (WGS) entry which is preliminary data.</text>
</comment>
<dbReference type="Gene3D" id="3.10.120.10">
    <property type="entry name" value="Cytochrome b5-like heme/steroid binding domain"/>
    <property type="match status" value="1"/>
</dbReference>
<dbReference type="PANTHER" id="PTHR12855:SF10">
    <property type="entry name" value="DNA METHYLTRANSFERASE 1-ASSOCIATED PROTEIN 1"/>
    <property type="match status" value="1"/>
</dbReference>
<evidence type="ECO:0000256" key="4">
    <source>
        <dbReference type="ARBA" id="ARBA00022853"/>
    </source>
</evidence>
<keyword evidence="5" id="KW-0805">Transcription regulation</keyword>